<evidence type="ECO:0000313" key="1">
    <source>
        <dbReference type="EMBL" id="KFM77825.1"/>
    </source>
</evidence>
<keyword evidence="2" id="KW-1185">Reference proteome</keyword>
<gene>
    <name evidence="1" type="ORF">X975_15354</name>
</gene>
<proteinExistence type="predicted"/>
<sequence>MTSRCFLYYLACYCCGSVSCRINRIYKITIIKLSI</sequence>
<name>A0A087UKD6_STEMI</name>
<dbReference type="Proteomes" id="UP000054359">
    <property type="component" value="Unassembled WGS sequence"/>
</dbReference>
<dbReference type="EMBL" id="KK120230">
    <property type="protein sequence ID" value="KFM77825.1"/>
    <property type="molecule type" value="Genomic_DNA"/>
</dbReference>
<dbReference type="AlphaFoldDB" id="A0A087UKD6"/>
<dbReference type="PROSITE" id="PS51257">
    <property type="entry name" value="PROKAR_LIPOPROTEIN"/>
    <property type="match status" value="1"/>
</dbReference>
<feature type="non-terminal residue" evidence="1">
    <location>
        <position position="35"/>
    </location>
</feature>
<protein>
    <submittedName>
        <fullName evidence="1">Uncharacterized protein</fullName>
    </submittedName>
</protein>
<reference evidence="1 2" key="1">
    <citation type="submission" date="2013-11" db="EMBL/GenBank/DDBJ databases">
        <title>Genome sequencing of Stegodyphus mimosarum.</title>
        <authorList>
            <person name="Bechsgaard J."/>
        </authorList>
    </citation>
    <scope>NUCLEOTIDE SEQUENCE [LARGE SCALE GENOMIC DNA]</scope>
</reference>
<organism evidence="1 2">
    <name type="scientific">Stegodyphus mimosarum</name>
    <name type="common">African social velvet spider</name>
    <dbReference type="NCBI Taxonomy" id="407821"/>
    <lineage>
        <taxon>Eukaryota</taxon>
        <taxon>Metazoa</taxon>
        <taxon>Ecdysozoa</taxon>
        <taxon>Arthropoda</taxon>
        <taxon>Chelicerata</taxon>
        <taxon>Arachnida</taxon>
        <taxon>Araneae</taxon>
        <taxon>Araneomorphae</taxon>
        <taxon>Entelegynae</taxon>
        <taxon>Eresoidea</taxon>
        <taxon>Eresidae</taxon>
        <taxon>Stegodyphus</taxon>
    </lineage>
</organism>
<evidence type="ECO:0000313" key="2">
    <source>
        <dbReference type="Proteomes" id="UP000054359"/>
    </source>
</evidence>
<accession>A0A087UKD6</accession>